<evidence type="ECO:0000256" key="2">
    <source>
        <dbReference type="ARBA" id="ARBA00021483"/>
    </source>
</evidence>
<dbReference type="PANTHER" id="PTHR22617">
    <property type="entry name" value="CHEMOTAXIS SENSOR HISTIDINE KINASE-RELATED"/>
    <property type="match status" value="1"/>
</dbReference>
<evidence type="ECO:0000259" key="5">
    <source>
        <dbReference type="PROSITE" id="PS50851"/>
    </source>
</evidence>
<dbReference type="Pfam" id="PF01584">
    <property type="entry name" value="CheW"/>
    <property type="match status" value="1"/>
</dbReference>
<keyword evidence="7" id="KW-1185">Reference proteome</keyword>
<dbReference type="Gene3D" id="2.40.50.180">
    <property type="entry name" value="CheA-289, Domain 4"/>
    <property type="match status" value="1"/>
</dbReference>
<gene>
    <name evidence="6" type="ORF">EHS15_13715</name>
</gene>
<keyword evidence="3" id="KW-0963">Cytoplasm</keyword>
<dbReference type="InterPro" id="IPR039315">
    <property type="entry name" value="CheW"/>
</dbReference>
<dbReference type="FunFam" id="2.40.50.180:FF:000002">
    <property type="entry name" value="Chemotaxis protein CheW"/>
    <property type="match status" value="1"/>
</dbReference>
<dbReference type="InterPro" id="IPR036061">
    <property type="entry name" value="CheW-like_dom_sf"/>
</dbReference>
<reference evidence="6" key="1">
    <citation type="journal article" date="2019" name="PLoS Negl. Trop. Dis.">
        <title>Revisiting the worldwide diversity of Leptospira species in the environment.</title>
        <authorList>
            <person name="Vincent A.T."/>
            <person name="Schiettekatte O."/>
            <person name="Bourhy P."/>
            <person name="Veyrier F.J."/>
            <person name="Picardeau M."/>
        </authorList>
    </citation>
    <scope>NUCLEOTIDE SEQUENCE [LARGE SCALE GENOMIC DNA]</scope>
    <source>
        <strain evidence="6">201300427</strain>
    </source>
</reference>
<evidence type="ECO:0000256" key="3">
    <source>
        <dbReference type="ARBA" id="ARBA00022490"/>
    </source>
</evidence>
<evidence type="ECO:0000256" key="4">
    <source>
        <dbReference type="ARBA" id="ARBA00022500"/>
    </source>
</evidence>
<dbReference type="GO" id="GO:0005829">
    <property type="term" value="C:cytosol"/>
    <property type="evidence" value="ECO:0007669"/>
    <property type="project" value="TreeGrafter"/>
</dbReference>
<comment type="caution">
    <text evidence="6">The sequence shown here is derived from an EMBL/GenBank/DDBJ whole genome shotgun (WGS) entry which is preliminary data.</text>
</comment>
<dbReference type="GO" id="GO:0007165">
    <property type="term" value="P:signal transduction"/>
    <property type="evidence" value="ECO:0007669"/>
    <property type="project" value="InterPro"/>
</dbReference>
<keyword evidence="4" id="KW-0145">Chemotaxis</keyword>
<dbReference type="EMBL" id="RQHW01000047">
    <property type="protein sequence ID" value="TGN18447.1"/>
    <property type="molecule type" value="Genomic_DNA"/>
</dbReference>
<evidence type="ECO:0000313" key="7">
    <source>
        <dbReference type="Proteomes" id="UP000298058"/>
    </source>
</evidence>
<dbReference type="Proteomes" id="UP000298058">
    <property type="component" value="Unassembled WGS sequence"/>
</dbReference>
<evidence type="ECO:0000313" key="6">
    <source>
        <dbReference type="EMBL" id="TGN18447.1"/>
    </source>
</evidence>
<dbReference type="SUPFAM" id="SSF50341">
    <property type="entry name" value="CheW-like"/>
    <property type="match status" value="1"/>
</dbReference>
<dbReference type="RefSeq" id="WP_135761130.1">
    <property type="nucleotide sequence ID" value="NZ_RQHW01000047.1"/>
</dbReference>
<feature type="domain" description="CheW-like" evidence="5">
    <location>
        <begin position="3"/>
        <end position="147"/>
    </location>
</feature>
<name>A0A4R9LYL4_9LEPT</name>
<dbReference type="OrthoDB" id="9794382at2"/>
<evidence type="ECO:0000256" key="1">
    <source>
        <dbReference type="ARBA" id="ARBA00004496"/>
    </source>
</evidence>
<comment type="subcellular location">
    <subcellularLocation>
        <location evidence="1">Cytoplasm</location>
    </subcellularLocation>
</comment>
<proteinExistence type="predicted"/>
<sequence length="160" mass="18116">MQEIQYLTFQLSDEIFGLGILHIKEIIEYESVTHVPMMPEYIPGVINLRGNVVPVLDLNNRFYRKKTEIGRKTCIIITEVSINKETLDIGLLVDSVDEVVDIPQASIEAAPSFGAKIRLDFIQGLGKIDTGFVILLKIDQVLNLDELYQIQEKTNLMPEV</sequence>
<dbReference type="SMART" id="SM00260">
    <property type="entry name" value="CheW"/>
    <property type="match status" value="1"/>
</dbReference>
<protein>
    <recommendedName>
        <fullName evidence="2">Chemotaxis protein CheW</fullName>
    </recommendedName>
</protein>
<dbReference type="PANTHER" id="PTHR22617:SF41">
    <property type="entry name" value="CHEMOTAXIS SIGNAL TRANSDUCTION SYSTEM ADAPTOR PROTEIN CHEW"/>
    <property type="match status" value="1"/>
</dbReference>
<dbReference type="GO" id="GO:0006935">
    <property type="term" value="P:chemotaxis"/>
    <property type="evidence" value="ECO:0007669"/>
    <property type="project" value="UniProtKB-KW"/>
</dbReference>
<dbReference type="PROSITE" id="PS50851">
    <property type="entry name" value="CHEW"/>
    <property type="match status" value="1"/>
</dbReference>
<dbReference type="InterPro" id="IPR002545">
    <property type="entry name" value="CheW-lke_dom"/>
</dbReference>
<dbReference type="Gene3D" id="2.30.30.40">
    <property type="entry name" value="SH3 Domains"/>
    <property type="match status" value="1"/>
</dbReference>
<dbReference type="AlphaFoldDB" id="A0A4R9LYL4"/>
<organism evidence="6 7">
    <name type="scientific">Leptospira idonii</name>
    <dbReference type="NCBI Taxonomy" id="1193500"/>
    <lineage>
        <taxon>Bacteria</taxon>
        <taxon>Pseudomonadati</taxon>
        <taxon>Spirochaetota</taxon>
        <taxon>Spirochaetia</taxon>
        <taxon>Leptospirales</taxon>
        <taxon>Leptospiraceae</taxon>
        <taxon>Leptospira</taxon>
    </lineage>
</organism>
<accession>A0A4R9LYL4</accession>